<organism evidence="2 3">
    <name type="scientific">Silvimonas terrae</name>
    <dbReference type="NCBI Taxonomy" id="300266"/>
    <lineage>
        <taxon>Bacteria</taxon>
        <taxon>Pseudomonadati</taxon>
        <taxon>Pseudomonadota</taxon>
        <taxon>Betaproteobacteria</taxon>
        <taxon>Neisseriales</taxon>
        <taxon>Chitinibacteraceae</taxon>
        <taxon>Silvimonas</taxon>
    </lineage>
</organism>
<dbReference type="Proteomes" id="UP000543030">
    <property type="component" value="Unassembled WGS sequence"/>
</dbReference>
<dbReference type="AlphaFoldDB" id="A0A840RBU1"/>
<evidence type="ECO:0000313" key="3">
    <source>
        <dbReference type="Proteomes" id="UP000543030"/>
    </source>
</evidence>
<reference evidence="2 3" key="1">
    <citation type="submission" date="2020-08" db="EMBL/GenBank/DDBJ databases">
        <title>Genomic Encyclopedia of Type Strains, Phase IV (KMG-IV): sequencing the most valuable type-strain genomes for metagenomic binning, comparative biology and taxonomic classification.</title>
        <authorList>
            <person name="Goeker M."/>
        </authorList>
    </citation>
    <scope>NUCLEOTIDE SEQUENCE [LARGE SCALE GENOMIC DNA]</scope>
    <source>
        <strain evidence="2 3">DSM 18233</strain>
    </source>
</reference>
<feature type="region of interest" description="Disordered" evidence="1">
    <location>
        <begin position="1"/>
        <end position="21"/>
    </location>
</feature>
<accession>A0A840RBU1</accession>
<protein>
    <recommendedName>
        <fullName evidence="4">DUF3304 domain-containing protein</fullName>
    </recommendedName>
</protein>
<comment type="caution">
    <text evidence="2">The sequence shown here is derived from an EMBL/GenBank/DDBJ whole genome shotgun (WGS) entry which is preliminary data.</text>
</comment>
<evidence type="ECO:0000256" key="1">
    <source>
        <dbReference type="SAM" id="MobiDB-lite"/>
    </source>
</evidence>
<proteinExistence type="predicted"/>
<dbReference type="EMBL" id="JACHHN010000001">
    <property type="protein sequence ID" value="MBB5189761.1"/>
    <property type="molecule type" value="Genomic_DNA"/>
</dbReference>
<dbReference type="Pfam" id="PF11745">
    <property type="entry name" value="DUF3304"/>
    <property type="match status" value="1"/>
</dbReference>
<evidence type="ECO:0008006" key="4">
    <source>
        <dbReference type="Google" id="ProtNLM"/>
    </source>
</evidence>
<sequence>MLTGCASADQPQEPQRDGPSLMMVPVNHYERYADTIFVDKYWAGNVGRRHSDGSPAGGGGAVCCYAGYKDWTKPVKIRWKWGSEDDPVTKVVTRDNEWHEVLATLPGPPNQDTPDPRYADAYLCVILRDRDRVDLDYAYSRGDCADK</sequence>
<name>A0A840RBU1_9NEIS</name>
<gene>
    <name evidence="2" type="ORF">HNQ50_000471</name>
</gene>
<keyword evidence="3" id="KW-1185">Reference proteome</keyword>
<evidence type="ECO:0000313" key="2">
    <source>
        <dbReference type="EMBL" id="MBB5189761.1"/>
    </source>
</evidence>
<dbReference type="RefSeq" id="WP_221302954.1">
    <property type="nucleotide sequence ID" value="NZ_JACHHN010000001.1"/>
</dbReference>
<dbReference type="InterPro" id="IPR021733">
    <property type="entry name" value="DUF3304"/>
</dbReference>